<comment type="pathway">
    <text evidence="9">tRNA modification; tRNA-queuosine biosynthesis.</text>
</comment>
<comment type="cofactor">
    <cofactor evidence="9">
        <name>cob(II)alamin</name>
        <dbReference type="ChEBI" id="CHEBI:16304"/>
    </cofactor>
</comment>
<dbReference type="GO" id="GO:0046872">
    <property type="term" value="F:metal ion binding"/>
    <property type="evidence" value="ECO:0007669"/>
    <property type="project" value="UniProtKB-KW"/>
</dbReference>
<dbReference type="InterPro" id="IPR017900">
    <property type="entry name" value="4Fe4S_Fe_S_CS"/>
</dbReference>
<feature type="binding site" evidence="9">
    <location>
        <position position="235"/>
    </location>
    <ligand>
        <name>cob(II)alamin</name>
        <dbReference type="ChEBI" id="CHEBI:16304"/>
    </ligand>
</feature>
<proteinExistence type="inferred from homology"/>
<dbReference type="PROSITE" id="PS00198">
    <property type="entry name" value="4FE4S_FER_1"/>
    <property type="match status" value="1"/>
</dbReference>
<protein>
    <recommendedName>
        <fullName evidence="9">Epoxyqueuosine reductase</fullName>
        <ecNumber evidence="9">1.17.99.6</ecNumber>
    </recommendedName>
    <alternativeName>
        <fullName evidence="9">Queuosine biosynthesis protein QueG</fullName>
    </alternativeName>
</protein>
<feature type="binding site" evidence="9">
    <location>
        <begin position="260"/>
        <end position="261"/>
    </location>
    <ligand>
        <name>cob(II)alamin</name>
        <dbReference type="ChEBI" id="CHEBI:16304"/>
    </ligand>
</feature>
<keyword evidence="5 9" id="KW-0671">Queuosine biosynthesis</keyword>
<keyword evidence="6 9" id="KW-0560">Oxidoreductase</keyword>
<dbReference type="STRING" id="1348657.M622_12590"/>
<accession>S9ZS83</accession>
<comment type="caution">
    <text evidence="11">The sequence shown here is derived from an EMBL/GenBank/DDBJ whole genome shotgun (WGS) entry which is preliminary data.</text>
</comment>
<dbReference type="GO" id="GO:0051539">
    <property type="term" value="F:4 iron, 4 sulfur cluster binding"/>
    <property type="evidence" value="ECO:0007669"/>
    <property type="project" value="UniProtKB-KW"/>
</dbReference>
<feature type="binding site" evidence="9">
    <location>
        <position position="210"/>
    </location>
    <ligand>
        <name>[4Fe-4S] cluster</name>
        <dbReference type="ChEBI" id="CHEBI:49883"/>
        <label>1</label>
    </ligand>
</feature>
<name>S9ZS83_9RHOO</name>
<comment type="cofactor">
    <cofactor evidence="9">
        <name>[4Fe-4S] cluster</name>
        <dbReference type="ChEBI" id="CHEBI:49883"/>
    </cofactor>
    <text evidence="9">Binds 2 [4Fe-4S] clusters per monomer.</text>
</comment>
<dbReference type="EC" id="1.17.99.6" evidence="9"/>
<dbReference type="GO" id="GO:0005737">
    <property type="term" value="C:cytoplasm"/>
    <property type="evidence" value="ECO:0007669"/>
    <property type="project" value="UniProtKB-SubCell"/>
</dbReference>
<evidence type="ECO:0000256" key="9">
    <source>
        <dbReference type="HAMAP-Rule" id="MF_00916"/>
    </source>
</evidence>
<feature type="binding site" evidence="9">
    <location>
        <position position="213"/>
    </location>
    <ligand>
        <name>[4Fe-4S] cluster</name>
        <dbReference type="ChEBI" id="CHEBI:49883"/>
        <label>1</label>
    </ligand>
</feature>
<evidence type="ECO:0000313" key="12">
    <source>
        <dbReference type="Proteomes" id="UP000015455"/>
    </source>
</evidence>
<comment type="subunit">
    <text evidence="9">Monomer.</text>
</comment>
<feature type="binding site" evidence="9">
    <location>
        <position position="153"/>
    </location>
    <ligand>
        <name>cob(II)alamin</name>
        <dbReference type="ChEBI" id="CHEBI:16304"/>
    </ligand>
</feature>
<evidence type="ECO:0000256" key="5">
    <source>
        <dbReference type="ARBA" id="ARBA00022785"/>
    </source>
</evidence>
<dbReference type="InterPro" id="IPR013542">
    <property type="entry name" value="QueG_DUF1730"/>
</dbReference>
<comment type="similarity">
    <text evidence="9">Belongs to the QueG family.</text>
</comment>
<evidence type="ECO:0000256" key="4">
    <source>
        <dbReference type="ARBA" id="ARBA00022723"/>
    </source>
</evidence>
<keyword evidence="7 9" id="KW-0408">Iron</keyword>
<keyword evidence="9" id="KW-0846">Cobalamin</keyword>
<keyword evidence="3 9" id="KW-0819">tRNA processing</keyword>
<dbReference type="NCBIfam" id="TIGR00276">
    <property type="entry name" value="tRNA epoxyqueuosine(34) reductase QueG"/>
    <property type="match status" value="1"/>
</dbReference>
<feature type="binding site" evidence="9">
    <location>
        <position position="267"/>
    </location>
    <ligand>
        <name>[4Fe-4S] cluster</name>
        <dbReference type="ChEBI" id="CHEBI:49883"/>
        <label>1</label>
    </ligand>
</feature>
<feature type="binding site" evidence="9">
    <location>
        <position position="188"/>
    </location>
    <ligand>
        <name>cob(II)alamin</name>
        <dbReference type="ChEBI" id="CHEBI:16304"/>
    </ligand>
</feature>
<dbReference type="EMBL" id="ATJV01000045">
    <property type="protein sequence ID" value="EPZ16387.1"/>
    <property type="molecule type" value="Genomic_DNA"/>
</dbReference>
<dbReference type="HAMAP" id="MF_00916">
    <property type="entry name" value="QueG"/>
    <property type="match status" value="1"/>
</dbReference>
<dbReference type="InterPro" id="IPR017896">
    <property type="entry name" value="4Fe4S_Fe-S-bd"/>
</dbReference>
<feature type="binding site" evidence="9">
    <location>
        <position position="233"/>
    </location>
    <ligand>
        <name>[4Fe-4S] cluster</name>
        <dbReference type="ChEBI" id="CHEBI:49883"/>
        <label>2</label>
    </ligand>
</feature>
<comment type="function">
    <text evidence="9">Catalyzes the conversion of epoxyqueuosine (oQ) to queuosine (Q), which is a hypermodified base found in the wobble positions of tRNA(Asp), tRNA(Asn), tRNA(His) and tRNA(Tyr).</text>
</comment>
<feature type="active site" description="Proton donor" evidence="9">
    <location>
        <position position="153"/>
    </location>
</feature>
<dbReference type="InterPro" id="IPR004453">
    <property type="entry name" value="QueG"/>
</dbReference>
<keyword evidence="1 9" id="KW-0004">4Fe-4S</keyword>
<evidence type="ECO:0000256" key="8">
    <source>
        <dbReference type="ARBA" id="ARBA00023014"/>
    </source>
</evidence>
<evidence type="ECO:0000256" key="3">
    <source>
        <dbReference type="ARBA" id="ARBA00022694"/>
    </source>
</evidence>
<comment type="subcellular location">
    <subcellularLocation>
        <location evidence="9">Cytoplasm</location>
    </subcellularLocation>
</comment>
<feature type="binding site" evidence="9">
    <location>
        <position position="263"/>
    </location>
    <ligand>
        <name>[4Fe-4S] cluster</name>
        <dbReference type="ChEBI" id="CHEBI:49883"/>
        <label>2</label>
    </ligand>
</feature>
<feature type="domain" description="4Fe-4S ferredoxin-type" evidence="10">
    <location>
        <begin position="195"/>
        <end position="227"/>
    </location>
</feature>
<dbReference type="GO" id="GO:0052693">
    <property type="term" value="F:epoxyqueuosine reductase activity"/>
    <property type="evidence" value="ECO:0007669"/>
    <property type="project" value="UniProtKB-UniRule"/>
</dbReference>
<evidence type="ECO:0000256" key="7">
    <source>
        <dbReference type="ARBA" id="ARBA00023004"/>
    </source>
</evidence>
<feature type="binding site" evidence="9">
    <location>
        <position position="242"/>
    </location>
    <ligand>
        <name>tRNA</name>
        <dbReference type="ChEBI" id="CHEBI:17843"/>
    </ligand>
</feature>
<evidence type="ECO:0000256" key="6">
    <source>
        <dbReference type="ARBA" id="ARBA00023002"/>
    </source>
</evidence>
<dbReference type="Proteomes" id="UP000015455">
    <property type="component" value="Unassembled WGS sequence"/>
</dbReference>
<dbReference type="PANTHER" id="PTHR30002">
    <property type="entry name" value="EPOXYQUEUOSINE REDUCTASE"/>
    <property type="match status" value="1"/>
</dbReference>
<feature type="binding site" evidence="9">
    <location>
        <position position="207"/>
    </location>
    <ligand>
        <name>[4Fe-4S] cluster</name>
        <dbReference type="ChEBI" id="CHEBI:49883"/>
        <label>1</label>
    </ligand>
</feature>
<keyword evidence="2 9" id="KW-0963">Cytoplasm</keyword>
<comment type="caution">
    <text evidence="9">Lacks conserved residue(s) required for the propagation of feature annotation.</text>
</comment>
<dbReference type="UniPathway" id="UPA00392"/>
<dbReference type="SUPFAM" id="SSF46548">
    <property type="entry name" value="alpha-helical ferredoxin"/>
    <property type="match status" value="1"/>
</dbReference>
<keyword evidence="4 9" id="KW-0479">Metal-binding</keyword>
<feature type="binding site" evidence="9">
    <location>
        <position position="217"/>
    </location>
    <ligand>
        <name>[4Fe-4S] cluster</name>
        <dbReference type="ChEBI" id="CHEBI:49883"/>
        <label>2</label>
    </ligand>
</feature>
<evidence type="ECO:0000256" key="1">
    <source>
        <dbReference type="ARBA" id="ARBA00022485"/>
    </source>
</evidence>
<keyword evidence="8 9" id="KW-0411">Iron-sulfur</keyword>
<sequence length="369" mass="39939">MESSSLMAADSFSDADGVAIDGVALLARIREWALELGFGAIGVADIDLSTAEPGLAAWLEAGFHGEMDYMLRHGMKRARAAELVPGTRRVISARLDYWPAAADAQAVLADGSLAYVSRYALGRDYHKVLRKRLQQLAERIATAVPHAFRVFTDSAPVLEVELASRSGLGWRGKHTLLLERNAGSYFFLGEIFTDLPLPLDAPAEAHCGRCTACIDACPTAAIVAPYQVDARRCISYLTIELKGAIPEDLRPLLGNRIYGCDDCQLVCPWNRFARLTAEGDFAPRHGLDSAALAALFAWSEADFAERTAGSPIHRIGYERWLRNIAVALGNAPSAPEVLAALQSRLEHPSALVREHVGWALARHAAPACG</sequence>
<dbReference type="Gene3D" id="3.30.70.20">
    <property type="match status" value="1"/>
</dbReference>
<evidence type="ECO:0000259" key="10">
    <source>
        <dbReference type="PROSITE" id="PS51379"/>
    </source>
</evidence>
<feature type="binding site" evidence="9">
    <location>
        <position position="177"/>
    </location>
    <ligand>
        <name>cob(II)alamin</name>
        <dbReference type="ChEBI" id="CHEBI:16304"/>
    </ligand>
</feature>
<gene>
    <name evidence="9" type="primary">queG</name>
    <name evidence="11" type="ORF">M622_12590</name>
</gene>
<evidence type="ECO:0000256" key="2">
    <source>
        <dbReference type="ARBA" id="ARBA00022490"/>
    </source>
</evidence>
<dbReference type="Pfam" id="PF13484">
    <property type="entry name" value="Fer4_16"/>
    <property type="match status" value="1"/>
</dbReference>
<dbReference type="GO" id="GO:0031419">
    <property type="term" value="F:cobalamin binding"/>
    <property type="evidence" value="ECO:0007669"/>
    <property type="project" value="UniProtKB-KW"/>
</dbReference>
<evidence type="ECO:0000313" key="11">
    <source>
        <dbReference type="EMBL" id="EPZ16387.1"/>
    </source>
</evidence>
<dbReference type="eggNOG" id="COG1600">
    <property type="taxonomic scope" value="Bacteria"/>
</dbReference>
<keyword evidence="9" id="KW-0170">Cobalt</keyword>
<feature type="binding site" evidence="9">
    <location>
        <position position="77"/>
    </location>
    <ligand>
        <name>cob(II)alamin</name>
        <dbReference type="ChEBI" id="CHEBI:16304"/>
    </ligand>
</feature>
<feature type="binding site" evidence="9">
    <location>
        <position position="260"/>
    </location>
    <ligand>
        <name>[4Fe-4S] cluster</name>
        <dbReference type="ChEBI" id="CHEBI:49883"/>
        <label>2</label>
    </ligand>
</feature>
<dbReference type="PROSITE" id="PS51379">
    <property type="entry name" value="4FE4S_FER_2"/>
    <property type="match status" value="1"/>
</dbReference>
<keyword evidence="12" id="KW-1185">Reference proteome</keyword>
<dbReference type="AlphaFoldDB" id="S9ZS83"/>
<organism evidence="11 12">
    <name type="scientific">Thauera terpenica 58Eu</name>
    <dbReference type="NCBI Taxonomy" id="1348657"/>
    <lineage>
        <taxon>Bacteria</taxon>
        <taxon>Pseudomonadati</taxon>
        <taxon>Pseudomonadota</taxon>
        <taxon>Betaproteobacteria</taxon>
        <taxon>Rhodocyclales</taxon>
        <taxon>Zoogloeaceae</taxon>
        <taxon>Thauera</taxon>
    </lineage>
</organism>
<reference evidence="11 12" key="1">
    <citation type="submission" date="2013-06" db="EMBL/GenBank/DDBJ databases">
        <title>Draft genome sequence of Thauera terpenica.</title>
        <authorList>
            <person name="Liu B."/>
            <person name="Frostegard A.H."/>
            <person name="Shapleigh J.P."/>
        </authorList>
    </citation>
    <scope>NUCLEOTIDE SEQUENCE [LARGE SCALE GENOMIC DNA]</scope>
    <source>
        <strain evidence="11 12">58Eu</strain>
    </source>
</reference>
<dbReference type="GO" id="GO:0008616">
    <property type="term" value="P:tRNA queuosine(34) biosynthetic process"/>
    <property type="evidence" value="ECO:0007669"/>
    <property type="project" value="UniProtKB-UniRule"/>
</dbReference>
<dbReference type="FunFam" id="3.30.70.20:FF:000017">
    <property type="entry name" value="Epoxyqueuosine reductase"/>
    <property type="match status" value="1"/>
</dbReference>
<comment type="catalytic activity">
    <reaction evidence="9">
        <text>epoxyqueuosine(34) in tRNA + AH2 = queuosine(34) in tRNA + A + H2O</text>
        <dbReference type="Rhea" id="RHEA:32159"/>
        <dbReference type="Rhea" id="RHEA-COMP:18571"/>
        <dbReference type="Rhea" id="RHEA-COMP:18582"/>
        <dbReference type="ChEBI" id="CHEBI:13193"/>
        <dbReference type="ChEBI" id="CHEBI:15377"/>
        <dbReference type="ChEBI" id="CHEBI:17499"/>
        <dbReference type="ChEBI" id="CHEBI:194431"/>
        <dbReference type="ChEBI" id="CHEBI:194443"/>
        <dbReference type="EC" id="1.17.99.6"/>
    </reaction>
</comment>
<dbReference type="PANTHER" id="PTHR30002:SF4">
    <property type="entry name" value="EPOXYQUEUOSINE REDUCTASE"/>
    <property type="match status" value="1"/>
</dbReference>
<dbReference type="Pfam" id="PF08331">
    <property type="entry name" value="QueG_DUF1730"/>
    <property type="match status" value="1"/>
</dbReference>
<dbReference type="PATRIC" id="fig|1348657.5.peg.1058"/>